<dbReference type="Gene3D" id="1.20.1280.50">
    <property type="match status" value="1"/>
</dbReference>
<name>A0AAN8UM94_9MAGN</name>
<sequence length="574" mass="66039">MINATTIKEAIFLIRYGVILYSERKIGLEFHSSCIAKNCKAKVLMPENRENDVKRLCTIDFISKLPQSILHHILAFLPDKDAARTAILSTTWRPAWYSLPIVVFDEKLFGINRDTYDAEKERKFFDFANMRISHYPQNLQLHKFKLCVSLDNAESVSQVKRWIGFALNAKVKELDLDIVLMYKNSGYFKLPLKVLLAKSIRFLNLQNCKLQNYRILRPPLSLEKVHLAFVELDTKVIENLLSNSLLEELEMHDCRGLEFLQIYSCSLLKLKLSQNMSLISIKIRATNLCSLILDNGKSPQCIVKVLDCCLLRRLTLRRVNIKSDGWSKNGFSKYPLLENLVLENCKMLETIEITNERLKTIQLLDCESLVELMIGTQIQTFIYRGKLVLLPPIITSGSLNEVTLALCCNVEPEEWFAKLRQFLVPFSYSKTLNIICKTDKDIIIPQEKRDGLLPSLCDVKHLNVQVNGHSLNSITDLVDSLLWLSPHLETLVIDSFSGTISFKLEHREEDEVMIKEAEVCCGHLPLFCWRHRLKKVTVAARARQLQGLINKQKVTEFIKDNTVSLEQIPWQTAK</sequence>
<proteinExistence type="predicted"/>
<dbReference type="CDD" id="cd22160">
    <property type="entry name" value="F-box_AtFBL13-like"/>
    <property type="match status" value="1"/>
</dbReference>
<evidence type="ECO:0000259" key="2">
    <source>
        <dbReference type="Pfam" id="PF23622"/>
    </source>
</evidence>
<dbReference type="InterPro" id="IPR032675">
    <property type="entry name" value="LRR_dom_sf"/>
</dbReference>
<reference evidence="3 4" key="1">
    <citation type="submission" date="2023-12" db="EMBL/GenBank/DDBJ databases">
        <title>A high-quality genome assembly for Dillenia turbinata (Dilleniales).</title>
        <authorList>
            <person name="Chanderbali A."/>
        </authorList>
    </citation>
    <scope>NUCLEOTIDE SEQUENCE [LARGE SCALE GENOMIC DNA]</scope>
    <source>
        <strain evidence="3">LSX21</strain>
        <tissue evidence="3">Leaf</tissue>
    </source>
</reference>
<organism evidence="3 4">
    <name type="scientific">Dillenia turbinata</name>
    <dbReference type="NCBI Taxonomy" id="194707"/>
    <lineage>
        <taxon>Eukaryota</taxon>
        <taxon>Viridiplantae</taxon>
        <taxon>Streptophyta</taxon>
        <taxon>Embryophyta</taxon>
        <taxon>Tracheophyta</taxon>
        <taxon>Spermatophyta</taxon>
        <taxon>Magnoliopsida</taxon>
        <taxon>eudicotyledons</taxon>
        <taxon>Gunneridae</taxon>
        <taxon>Pentapetalae</taxon>
        <taxon>Dilleniales</taxon>
        <taxon>Dilleniaceae</taxon>
        <taxon>Dillenia</taxon>
    </lineage>
</organism>
<protein>
    <submittedName>
        <fullName evidence="3">F-box domain</fullName>
    </submittedName>
</protein>
<dbReference type="Proteomes" id="UP001370490">
    <property type="component" value="Unassembled WGS sequence"/>
</dbReference>
<dbReference type="SUPFAM" id="SSF81383">
    <property type="entry name" value="F-box domain"/>
    <property type="match status" value="1"/>
</dbReference>
<gene>
    <name evidence="3" type="ORF">RJ641_015412</name>
</gene>
<dbReference type="AlphaFoldDB" id="A0AAN8UM94"/>
<accession>A0AAN8UM94</accession>
<dbReference type="SUPFAM" id="SSF52047">
    <property type="entry name" value="RNI-like"/>
    <property type="match status" value="1"/>
</dbReference>
<dbReference type="InterPro" id="IPR053781">
    <property type="entry name" value="F-box_AtFBL13-like"/>
</dbReference>
<comment type="caution">
    <text evidence="3">The sequence shown here is derived from an EMBL/GenBank/DDBJ whole genome shotgun (WGS) entry which is preliminary data.</text>
</comment>
<dbReference type="InterPro" id="IPR036047">
    <property type="entry name" value="F-box-like_dom_sf"/>
</dbReference>
<dbReference type="Gene3D" id="3.80.10.10">
    <property type="entry name" value="Ribonuclease Inhibitor"/>
    <property type="match status" value="1"/>
</dbReference>
<evidence type="ECO:0000313" key="3">
    <source>
        <dbReference type="EMBL" id="KAK6919508.1"/>
    </source>
</evidence>
<dbReference type="InterPro" id="IPR001810">
    <property type="entry name" value="F-box_dom"/>
</dbReference>
<dbReference type="InterPro" id="IPR053772">
    <property type="entry name" value="At1g61320/At1g61330-like"/>
</dbReference>
<dbReference type="Pfam" id="PF23622">
    <property type="entry name" value="LRR_At1g61320_AtMIF1"/>
    <property type="match status" value="1"/>
</dbReference>
<dbReference type="Pfam" id="PF00646">
    <property type="entry name" value="F-box"/>
    <property type="match status" value="1"/>
</dbReference>
<evidence type="ECO:0000259" key="1">
    <source>
        <dbReference type="Pfam" id="PF00646"/>
    </source>
</evidence>
<keyword evidence="4" id="KW-1185">Reference proteome</keyword>
<feature type="domain" description="F-box" evidence="1">
    <location>
        <begin position="62"/>
        <end position="100"/>
    </location>
</feature>
<evidence type="ECO:0000313" key="4">
    <source>
        <dbReference type="Proteomes" id="UP001370490"/>
    </source>
</evidence>
<dbReference type="PANTHER" id="PTHR34145">
    <property type="entry name" value="OS02G0105600 PROTEIN"/>
    <property type="match status" value="1"/>
</dbReference>
<dbReference type="InterPro" id="IPR055357">
    <property type="entry name" value="LRR_At1g61320_AtMIF1"/>
</dbReference>
<dbReference type="PANTHER" id="PTHR34145:SF28">
    <property type="entry name" value="F-BOX DOMAIN-CONTAINING PROTEIN"/>
    <property type="match status" value="1"/>
</dbReference>
<dbReference type="EMBL" id="JBAMMX010000021">
    <property type="protein sequence ID" value="KAK6919508.1"/>
    <property type="molecule type" value="Genomic_DNA"/>
</dbReference>
<feature type="domain" description="At1g61320/AtMIF1 LRR" evidence="2">
    <location>
        <begin position="142"/>
        <end position="296"/>
    </location>
</feature>